<reference evidence="1 2" key="1">
    <citation type="submission" date="2017-03" db="EMBL/GenBank/DDBJ databases">
        <authorList>
            <person name="Afonso C.L."/>
            <person name="Miller P.J."/>
            <person name="Scott M.A."/>
            <person name="Spackman E."/>
            <person name="Goraichik I."/>
            <person name="Dimitrov K.M."/>
            <person name="Suarez D.L."/>
            <person name="Swayne D.E."/>
        </authorList>
    </citation>
    <scope>NUCLEOTIDE SEQUENCE [LARGE SCALE GENOMIC DNA]</scope>
    <source>
        <strain evidence="1 2">CECT 7751</strain>
    </source>
</reference>
<accession>A0A1X6ZQZ7</accession>
<gene>
    <name evidence="1" type="ORF">PSM7751_02926</name>
</gene>
<keyword evidence="2" id="KW-1185">Reference proteome</keyword>
<protein>
    <submittedName>
        <fullName evidence="1">Uncharacterized protein</fullName>
    </submittedName>
</protein>
<dbReference type="EMBL" id="FWFN01000006">
    <property type="protein sequence ID" value="SLN59133.1"/>
    <property type="molecule type" value="Genomic_DNA"/>
</dbReference>
<evidence type="ECO:0000313" key="2">
    <source>
        <dbReference type="Proteomes" id="UP000193963"/>
    </source>
</evidence>
<name>A0A1X6ZQZ7_9RHOB</name>
<proteinExistence type="predicted"/>
<organism evidence="1 2">
    <name type="scientific">Pseudooceanicola marinus</name>
    <dbReference type="NCBI Taxonomy" id="396013"/>
    <lineage>
        <taxon>Bacteria</taxon>
        <taxon>Pseudomonadati</taxon>
        <taxon>Pseudomonadota</taxon>
        <taxon>Alphaproteobacteria</taxon>
        <taxon>Rhodobacterales</taxon>
        <taxon>Paracoccaceae</taxon>
        <taxon>Pseudooceanicola</taxon>
    </lineage>
</organism>
<dbReference type="AlphaFoldDB" id="A0A1X6ZQZ7"/>
<dbReference type="Proteomes" id="UP000193963">
    <property type="component" value="Unassembled WGS sequence"/>
</dbReference>
<dbReference type="RefSeq" id="WP_085888973.1">
    <property type="nucleotide sequence ID" value="NZ_FWFN01000006.1"/>
</dbReference>
<evidence type="ECO:0000313" key="1">
    <source>
        <dbReference type="EMBL" id="SLN59133.1"/>
    </source>
</evidence>
<sequence length="69" mass="7054">MAAATYDFRINPSFDPAFLAAVGAVADGLEAAAVKMAEAAEELRGSIEQVAAFAAEHPETAGEQKGGDE</sequence>